<dbReference type="EnsemblPlants" id="OPUNC03G18560.1">
    <property type="protein sequence ID" value="OPUNC03G18560.1"/>
    <property type="gene ID" value="OPUNC03G18560"/>
</dbReference>
<sequence length="118" mass="13132">MEIDAEEAARKAESARKRQADIASGAVQMNGRELFKHEPWASELKQHEEEGINQIQISPKFPKLKNPNSAPCLPLLIHAVARATAVHTLPWNPTVTAALGRDATAWRRLEWGPPGPRR</sequence>
<feature type="region of interest" description="Disordered" evidence="1">
    <location>
        <begin position="1"/>
        <end position="25"/>
    </location>
</feature>
<dbReference type="Proteomes" id="UP000026962">
    <property type="component" value="Chromosome 3"/>
</dbReference>
<feature type="compositionally biased region" description="Basic and acidic residues" evidence="1">
    <location>
        <begin position="7"/>
        <end position="20"/>
    </location>
</feature>
<keyword evidence="3" id="KW-1185">Reference proteome</keyword>
<evidence type="ECO:0000256" key="1">
    <source>
        <dbReference type="SAM" id="MobiDB-lite"/>
    </source>
</evidence>
<evidence type="ECO:0000313" key="3">
    <source>
        <dbReference type="Proteomes" id="UP000026962"/>
    </source>
</evidence>
<organism evidence="2">
    <name type="scientific">Oryza punctata</name>
    <name type="common">Red rice</name>
    <dbReference type="NCBI Taxonomy" id="4537"/>
    <lineage>
        <taxon>Eukaryota</taxon>
        <taxon>Viridiplantae</taxon>
        <taxon>Streptophyta</taxon>
        <taxon>Embryophyta</taxon>
        <taxon>Tracheophyta</taxon>
        <taxon>Spermatophyta</taxon>
        <taxon>Magnoliopsida</taxon>
        <taxon>Liliopsida</taxon>
        <taxon>Poales</taxon>
        <taxon>Poaceae</taxon>
        <taxon>BOP clade</taxon>
        <taxon>Oryzoideae</taxon>
        <taxon>Oryzeae</taxon>
        <taxon>Oryzinae</taxon>
        <taxon>Oryza</taxon>
    </lineage>
</organism>
<reference evidence="2" key="2">
    <citation type="submission" date="2018-05" db="EMBL/GenBank/DDBJ databases">
        <title>OpunRS2 (Oryza punctata Reference Sequence Version 2).</title>
        <authorList>
            <person name="Zhang J."/>
            <person name="Kudrna D."/>
            <person name="Lee S."/>
            <person name="Talag J."/>
            <person name="Welchert J."/>
            <person name="Wing R.A."/>
        </authorList>
    </citation>
    <scope>NUCLEOTIDE SEQUENCE [LARGE SCALE GENOMIC DNA]</scope>
</reference>
<accession>A0A0E0KEF2</accession>
<evidence type="ECO:0000313" key="2">
    <source>
        <dbReference type="EnsemblPlants" id="OPUNC03G18560.1"/>
    </source>
</evidence>
<reference evidence="2" key="1">
    <citation type="submission" date="2015-04" db="UniProtKB">
        <authorList>
            <consortium name="EnsemblPlants"/>
        </authorList>
    </citation>
    <scope>IDENTIFICATION</scope>
</reference>
<dbReference type="AlphaFoldDB" id="A0A0E0KEF2"/>
<proteinExistence type="predicted"/>
<dbReference type="HOGENOM" id="CLU_2076913_0_0_1"/>
<protein>
    <submittedName>
        <fullName evidence="2">Uncharacterized protein</fullName>
    </submittedName>
</protein>
<name>A0A0E0KEF2_ORYPU</name>
<dbReference type="STRING" id="4537.A0A0E0KEF2"/>
<dbReference type="Gramene" id="OPUNC03G18560.1">
    <property type="protein sequence ID" value="OPUNC03G18560.1"/>
    <property type="gene ID" value="OPUNC03G18560"/>
</dbReference>